<feature type="region of interest" description="Disordered" evidence="1">
    <location>
        <begin position="132"/>
        <end position="171"/>
    </location>
</feature>
<evidence type="ECO:0000313" key="2">
    <source>
        <dbReference type="EMBL" id="KAK7082823.1"/>
    </source>
</evidence>
<proteinExistence type="predicted"/>
<protein>
    <submittedName>
        <fullName evidence="2">Uncharacterized protein</fullName>
    </submittedName>
</protein>
<dbReference type="EMBL" id="JAXCGZ010003882">
    <property type="protein sequence ID" value="KAK7082823.1"/>
    <property type="molecule type" value="Genomic_DNA"/>
</dbReference>
<evidence type="ECO:0000256" key="1">
    <source>
        <dbReference type="SAM" id="MobiDB-lite"/>
    </source>
</evidence>
<accession>A0AAN9AC30</accession>
<name>A0AAN9AC30_HALRR</name>
<gene>
    <name evidence="2" type="ORF">SK128_019255</name>
</gene>
<dbReference type="Proteomes" id="UP001381693">
    <property type="component" value="Unassembled WGS sequence"/>
</dbReference>
<feature type="region of interest" description="Disordered" evidence="1">
    <location>
        <begin position="1"/>
        <end position="39"/>
    </location>
</feature>
<dbReference type="AlphaFoldDB" id="A0AAN9AC30"/>
<evidence type="ECO:0000313" key="3">
    <source>
        <dbReference type="Proteomes" id="UP001381693"/>
    </source>
</evidence>
<feature type="compositionally biased region" description="Basic residues" evidence="1">
    <location>
        <begin position="139"/>
        <end position="156"/>
    </location>
</feature>
<keyword evidence="3" id="KW-1185">Reference proteome</keyword>
<comment type="caution">
    <text evidence="2">The sequence shown here is derived from an EMBL/GenBank/DDBJ whole genome shotgun (WGS) entry which is preliminary data.</text>
</comment>
<sequence>MPKRGKRRDGRIQNRKEARLDPQDDNGAPSKTIKENSSNIQGNANKRLVKKLEEVLVRNANICAGDISGAELILNKLILEAPSFKITISAGRRVMDMSRDENTPSEWASVLRGHRSVEDNALGSTSADLTNCRDDFNKSGRKKYPLKRGRPAKKGRKFIEHRSKTTQMSEQ</sequence>
<reference evidence="2 3" key="1">
    <citation type="submission" date="2023-11" db="EMBL/GenBank/DDBJ databases">
        <title>Halocaridina rubra genome assembly.</title>
        <authorList>
            <person name="Smith C."/>
        </authorList>
    </citation>
    <scope>NUCLEOTIDE SEQUENCE [LARGE SCALE GENOMIC DNA]</scope>
    <source>
        <strain evidence="2">EP-1</strain>
        <tissue evidence="2">Whole</tissue>
    </source>
</reference>
<feature type="compositionally biased region" description="Basic and acidic residues" evidence="1">
    <location>
        <begin position="10"/>
        <end position="22"/>
    </location>
</feature>
<organism evidence="2 3">
    <name type="scientific">Halocaridina rubra</name>
    <name type="common">Hawaiian red shrimp</name>
    <dbReference type="NCBI Taxonomy" id="373956"/>
    <lineage>
        <taxon>Eukaryota</taxon>
        <taxon>Metazoa</taxon>
        <taxon>Ecdysozoa</taxon>
        <taxon>Arthropoda</taxon>
        <taxon>Crustacea</taxon>
        <taxon>Multicrustacea</taxon>
        <taxon>Malacostraca</taxon>
        <taxon>Eumalacostraca</taxon>
        <taxon>Eucarida</taxon>
        <taxon>Decapoda</taxon>
        <taxon>Pleocyemata</taxon>
        <taxon>Caridea</taxon>
        <taxon>Atyoidea</taxon>
        <taxon>Atyidae</taxon>
        <taxon>Halocaridina</taxon>
    </lineage>
</organism>